<proteinExistence type="predicted"/>
<dbReference type="AlphaFoldDB" id="A0A934V0J4"/>
<organism evidence="1 2">
    <name type="scientific">Rhodovibrio salinarum</name>
    <dbReference type="NCBI Taxonomy" id="1087"/>
    <lineage>
        <taxon>Bacteria</taxon>
        <taxon>Pseudomonadati</taxon>
        <taxon>Pseudomonadota</taxon>
        <taxon>Alphaproteobacteria</taxon>
        <taxon>Rhodospirillales</taxon>
        <taxon>Rhodovibrionaceae</taxon>
        <taxon>Rhodovibrio</taxon>
    </lineage>
</organism>
<name>A0A934V0J4_9PROT</name>
<accession>A0A934V0J4</accession>
<sequence length="70" mass="7895">MARRVAAFGMAETDLLPGIDRRRARDGTRDEFRLESVAGAPDRVRTHLRRELRTRLALDIAAMLTDEATS</sequence>
<reference evidence="1" key="1">
    <citation type="submission" date="2017-08" db="EMBL/GenBank/DDBJ databases">
        <authorList>
            <person name="Imhoff J.F."/>
            <person name="Rahn T."/>
            <person name="Kuenzel S."/>
            <person name="Neulinger S.C."/>
        </authorList>
    </citation>
    <scope>NUCLEOTIDE SEQUENCE</scope>
    <source>
        <strain evidence="1">DSM 9154</strain>
    </source>
</reference>
<gene>
    <name evidence="1" type="ORF">CKO21_13675</name>
</gene>
<protein>
    <submittedName>
        <fullName evidence="1">Uncharacterized protein</fullName>
    </submittedName>
</protein>
<reference evidence="1" key="2">
    <citation type="journal article" date="2020" name="Microorganisms">
        <title>Osmotic Adaptation and Compatible Solute Biosynthesis of Phototrophic Bacteria as Revealed from Genome Analyses.</title>
        <authorList>
            <person name="Imhoff J.F."/>
            <person name="Rahn T."/>
            <person name="Kunzel S."/>
            <person name="Keller A."/>
            <person name="Neulinger S.C."/>
        </authorList>
    </citation>
    <scope>NUCLEOTIDE SEQUENCE</scope>
    <source>
        <strain evidence="1">DSM 9154</strain>
    </source>
</reference>
<evidence type="ECO:0000313" key="1">
    <source>
        <dbReference type="EMBL" id="MBK1698292.1"/>
    </source>
</evidence>
<comment type="caution">
    <text evidence="1">The sequence shown here is derived from an EMBL/GenBank/DDBJ whole genome shotgun (WGS) entry which is preliminary data.</text>
</comment>
<evidence type="ECO:0000313" key="2">
    <source>
        <dbReference type="Proteomes" id="UP000778970"/>
    </source>
</evidence>
<dbReference type="EMBL" id="NRRE01000027">
    <property type="protein sequence ID" value="MBK1698292.1"/>
    <property type="molecule type" value="Genomic_DNA"/>
</dbReference>
<keyword evidence="2" id="KW-1185">Reference proteome</keyword>
<dbReference type="Proteomes" id="UP000778970">
    <property type="component" value="Unassembled WGS sequence"/>
</dbReference>